<keyword evidence="4" id="KW-0597">Phosphoprotein</keyword>
<keyword evidence="14" id="KW-1185">Reference proteome</keyword>
<dbReference type="GO" id="GO:0003688">
    <property type="term" value="F:DNA replication origin binding"/>
    <property type="evidence" value="ECO:0007669"/>
    <property type="project" value="TreeGrafter"/>
</dbReference>
<evidence type="ECO:0000256" key="8">
    <source>
        <dbReference type="ARBA" id="ARBA00026084"/>
    </source>
</evidence>
<evidence type="ECO:0000259" key="12">
    <source>
        <dbReference type="Pfam" id="PF19675"/>
    </source>
</evidence>
<reference evidence="13" key="1">
    <citation type="submission" date="2022-01" db="EMBL/GenBank/DDBJ databases">
        <authorList>
            <person name="King R."/>
        </authorList>
    </citation>
    <scope>NUCLEOTIDE SEQUENCE</scope>
</reference>
<dbReference type="GO" id="GO:0031261">
    <property type="term" value="C:DNA replication preinitiation complex"/>
    <property type="evidence" value="ECO:0007669"/>
    <property type="project" value="TreeGrafter"/>
</dbReference>
<evidence type="ECO:0000256" key="9">
    <source>
        <dbReference type="ARBA" id="ARBA00045241"/>
    </source>
</evidence>
<accession>A0A9P0ECD1</accession>
<comment type="subunit">
    <text evidence="8">Component of ORC, a complex composed of at least 6 subunits: ORC1, ORC2, ORC3, ORC4, ORC5 and ORC6. ORC is regulated in a cell-cycle dependent manner. It is sequentially assembled at the exit from anaphase of mitosis and disassembled as cells enter S phase.</text>
</comment>
<keyword evidence="5" id="KW-0235">DNA replication</keyword>
<dbReference type="OrthoDB" id="10265211at2759"/>
<evidence type="ECO:0000256" key="1">
    <source>
        <dbReference type="ARBA" id="ARBA00004123"/>
    </source>
</evidence>
<comment type="subcellular location">
    <subcellularLocation>
        <location evidence="1">Nucleus</location>
    </subcellularLocation>
</comment>
<evidence type="ECO:0000256" key="2">
    <source>
        <dbReference type="ARBA" id="ARBA00010977"/>
    </source>
</evidence>
<sequence length="672" mass="77513">MDYSDSVSKGFFVYIPKRGKKKEQLQDPLSEITSEDWYRGYTKVWQSIEKKLNNIEDDAMKVLLKDLVNFIQKANLSINQIPTVILLTGVNLPDHSVLFNKFRDKLQEEVTPHVVMLSSNDCTSIKHTLEHITCQFMKKSEESIEMDIDDDDVEVSNTYLKKSDCNMPSLVNWYDNFKSTRPRLVIVLKDFEGFQPAVVCQLILILSGYLDCLPITLVFGVATTEAAVGESLSHKITSRLNLKVFQSQPSVYFLNNTVDKVFLSSACPFQLSGKLFNFFTSIFLFYDFSVNRFIHGVKYCIMDHFYKNKSVSLLCQKENKLKKNVSKLDNDCLKEIREIPSFKKYIEDSKDDKLVTDDDYTRKKILKLLLLLRRTLDEFYIGLRVLYILVKDLPQAPFGKQFREVYCTAMSKDITKTSEFKECNQLLKFLSKDELESKVQEIFNILNEGIFSEIAAELEKLNDELKNIGLNPVSNMEKSPTKIDLNVKNRSQLRKKLAEMSLKGPKKVGYEITREKIIDFLMVSFLPSYIVPYTEKAVLWELIMIRDKDARNKVVPRIRGPIHTALNNPHHYLMCECCKLEDDAEIVSTMPDICIAYKLHLEGGPLINLYDWLQSFSTILNPERSLDNVDDIDPTTQARFTQAVAELEFLGFIKSSKVKPDHVARLTWGTNK</sequence>
<organism evidence="13 14">
    <name type="scientific">Nezara viridula</name>
    <name type="common">Southern green stink bug</name>
    <name type="synonym">Cimex viridulus</name>
    <dbReference type="NCBI Taxonomy" id="85310"/>
    <lineage>
        <taxon>Eukaryota</taxon>
        <taxon>Metazoa</taxon>
        <taxon>Ecdysozoa</taxon>
        <taxon>Arthropoda</taxon>
        <taxon>Hexapoda</taxon>
        <taxon>Insecta</taxon>
        <taxon>Pterygota</taxon>
        <taxon>Neoptera</taxon>
        <taxon>Paraneoptera</taxon>
        <taxon>Hemiptera</taxon>
        <taxon>Heteroptera</taxon>
        <taxon>Panheteroptera</taxon>
        <taxon>Pentatomomorpha</taxon>
        <taxon>Pentatomoidea</taxon>
        <taxon>Pentatomidae</taxon>
        <taxon>Pentatominae</taxon>
        <taxon>Nezara</taxon>
    </lineage>
</organism>
<feature type="domain" description="Origin recognition complex subunit 3 N-terminal" evidence="10">
    <location>
        <begin position="5"/>
        <end position="308"/>
    </location>
</feature>
<keyword evidence="6" id="KW-0238">DNA-binding</keyword>
<dbReference type="PANTHER" id="PTHR12748">
    <property type="entry name" value="ORIGIN RECOGNITION COMPLEX SUBUNIT 3"/>
    <property type="match status" value="1"/>
</dbReference>
<dbReference type="InterPro" id="IPR020795">
    <property type="entry name" value="ORC3"/>
</dbReference>
<evidence type="ECO:0000256" key="7">
    <source>
        <dbReference type="ARBA" id="ARBA00023242"/>
    </source>
</evidence>
<evidence type="ECO:0000259" key="10">
    <source>
        <dbReference type="Pfam" id="PF07034"/>
    </source>
</evidence>
<dbReference type="EMBL" id="OV725079">
    <property type="protein sequence ID" value="CAH1394790.1"/>
    <property type="molecule type" value="Genomic_DNA"/>
</dbReference>
<dbReference type="CDD" id="cd20704">
    <property type="entry name" value="Orc3"/>
    <property type="match status" value="2"/>
</dbReference>
<feature type="domain" description="Origin recognition complex subunit 3 insertion" evidence="12">
    <location>
        <begin position="326"/>
        <end position="543"/>
    </location>
</feature>
<dbReference type="Pfam" id="PF19675">
    <property type="entry name" value="ORC3_ins"/>
    <property type="match status" value="1"/>
</dbReference>
<dbReference type="GO" id="GO:0005664">
    <property type="term" value="C:nuclear origin of replication recognition complex"/>
    <property type="evidence" value="ECO:0007669"/>
    <property type="project" value="InterPro"/>
</dbReference>
<evidence type="ECO:0000259" key="11">
    <source>
        <dbReference type="Pfam" id="PF18137"/>
    </source>
</evidence>
<dbReference type="PANTHER" id="PTHR12748:SF0">
    <property type="entry name" value="ORIGIN RECOGNITION COMPLEX SUBUNIT 3"/>
    <property type="match status" value="1"/>
</dbReference>
<dbReference type="AlphaFoldDB" id="A0A9P0ECD1"/>
<evidence type="ECO:0000256" key="5">
    <source>
        <dbReference type="ARBA" id="ARBA00022705"/>
    </source>
</evidence>
<evidence type="ECO:0000256" key="6">
    <source>
        <dbReference type="ARBA" id="ARBA00023125"/>
    </source>
</evidence>
<feature type="domain" description="Origin recognition complex subunit 3 winged helix C-terminal" evidence="11">
    <location>
        <begin position="559"/>
        <end position="668"/>
    </location>
</feature>
<proteinExistence type="inferred from homology"/>
<name>A0A9P0ECD1_NEZVI</name>
<comment type="function">
    <text evidence="9">Component of the origin recognition complex (ORC) that binds origins of replication. DNA-binding is ATP-dependent. The specific DNA sequences that define origins of replication have not been identified yet. ORC is required to assemble the pre-replication complex necessary to initiate DNA replication. Binds histone H3 and H4 trimethylation marks H3K9me3, H3K27me3 and H4K20me3.</text>
</comment>
<gene>
    <name evidence="13" type="ORF">NEZAVI_LOCUS5207</name>
</gene>
<dbReference type="InterPro" id="IPR040855">
    <property type="entry name" value="ORC_WH_C"/>
</dbReference>
<dbReference type="GO" id="GO:0006270">
    <property type="term" value="P:DNA replication initiation"/>
    <property type="evidence" value="ECO:0007669"/>
    <property type="project" value="TreeGrafter"/>
</dbReference>
<evidence type="ECO:0000256" key="3">
    <source>
        <dbReference type="ARBA" id="ARBA00019085"/>
    </source>
</evidence>
<comment type="similarity">
    <text evidence="2">Belongs to the ORC3 family.</text>
</comment>
<dbReference type="Proteomes" id="UP001152798">
    <property type="component" value="Chromosome 3"/>
</dbReference>
<evidence type="ECO:0000256" key="4">
    <source>
        <dbReference type="ARBA" id="ARBA00022553"/>
    </source>
</evidence>
<evidence type="ECO:0000313" key="14">
    <source>
        <dbReference type="Proteomes" id="UP001152798"/>
    </source>
</evidence>
<dbReference type="Pfam" id="PF07034">
    <property type="entry name" value="ORC3_N"/>
    <property type="match status" value="1"/>
</dbReference>
<evidence type="ECO:0000313" key="13">
    <source>
        <dbReference type="EMBL" id="CAH1394790.1"/>
    </source>
</evidence>
<protein>
    <recommendedName>
        <fullName evidence="3">Origin recognition complex subunit 3</fullName>
    </recommendedName>
</protein>
<dbReference type="GO" id="GO:0005656">
    <property type="term" value="C:nuclear pre-replicative complex"/>
    <property type="evidence" value="ECO:0007669"/>
    <property type="project" value="TreeGrafter"/>
</dbReference>
<dbReference type="InterPro" id="IPR045667">
    <property type="entry name" value="ORC3_N"/>
</dbReference>
<keyword evidence="7" id="KW-0539">Nucleus</keyword>
<dbReference type="Pfam" id="PF18137">
    <property type="entry name" value="WHD_ORC"/>
    <property type="match status" value="1"/>
</dbReference>
<dbReference type="InterPro" id="IPR045663">
    <property type="entry name" value="ORC3_ins"/>
</dbReference>